<reference evidence="9" key="1">
    <citation type="submission" date="2016-10" db="EMBL/GenBank/DDBJ databases">
        <authorList>
            <person name="Varghese N."/>
            <person name="Submissions S."/>
        </authorList>
    </citation>
    <scope>NUCLEOTIDE SEQUENCE [LARGE SCALE GENOMIC DNA]</scope>
    <source>
        <strain evidence="9">DSM 2179</strain>
    </source>
</reference>
<gene>
    <name evidence="8" type="ORF">SAMN05660742_11822</name>
</gene>
<organism evidence="8 9">
    <name type="scientific">Propionispira arboris</name>
    <dbReference type="NCBI Taxonomy" id="84035"/>
    <lineage>
        <taxon>Bacteria</taxon>
        <taxon>Bacillati</taxon>
        <taxon>Bacillota</taxon>
        <taxon>Negativicutes</taxon>
        <taxon>Selenomonadales</taxon>
        <taxon>Selenomonadaceae</taxon>
        <taxon>Propionispira</taxon>
    </lineage>
</organism>
<keyword evidence="4" id="KW-0949">S-adenosyl-L-methionine</keyword>
<dbReference type="STRING" id="84035.SAMN05660742_11822"/>
<protein>
    <submittedName>
        <fullName evidence="8">Cyclopropane-fatty-acyl-phospholipid synthase</fullName>
    </submittedName>
</protein>
<sequence>MFKKATLKTLFKLWDKGSFSVVFWDGEEVCYGSEKPVFKIIFHQAPKLNDVKKNLILTLGEAYMDGVIDFEGSLDDVIATMFKNNGNEAKADFHLKDLARQLKEIDEAIESKNIHKHYDLGNDFFALWLDKTMSYSCAYFKTEKDTLEQAQLQKIDHSLKKLNLNSNEHLLDIGCGWGWLAIRAAQQYKVHATGITLSKEQYEGARSRVHELGLEELVDIRLANYMDMDPKQEQFDKIVSIGMFEHVGKKYLPLYFSKVNALLKDKGTFLLHSIMANFESPTNSWIKTYIFPGGYVPTLRETMQLFPEFDFHVLHAESLRLHYAKTLDFWNANFQKKIPQVRKLYDERFIRMWELYLSGCASAFRTGGIDIYQCLLTKGIDNNIPMTADYMYK</sequence>
<evidence type="ECO:0000256" key="4">
    <source>
        <dbReference type="ARBA" id="ARBA00022691"/>
    </source>
</evidence>
<accession>A0A1H7BV90</accession>
<feature type="active site" evidence="6">
    <location>
        <position position="360"/>
    </location>
</feature>
<evidence type="ECO:0000313" key="8">
    <source>
        <dbReference type="EMBL" id="SEJ81583.1"/>
    </source>
</evidence>
<dbReference type="PIRSF" id="PIRSF003085">
    <property type="entry name" value="CMAS"/>
    <property type="match status" value="1"/>
</dbReference>
<dbReference type="InterPro" id="IPR029063">
    <property type="entry name" value="SAM-dependent_MTases_sf"/>
</dbReference>
<evidence type="ECO:0000256" key="2">
    <source>
        <dbReference type="ARBA" id="ARBA00022603"/>
    </source>
</evidence>
<dbReference type="InterPro" id="IPR003333">
    <property type="entry name" value="CMAS"/>
</dbReference>
<dbReference type="AlphaFoldDB" id="A0A1H7BV90"/>
<dbReference type="EMBL" id="FNZK01000018">
    <property type="protein sequence ID" value="SEJ81583.1"/>
    <property type="molecule type" value="Genomic_DNA"/>
</dbReference>
<evidence type="ECO:0000256" key="5">
    <source>
        <dbReference type="ARBA" id="ARBA00023098"/>
    </source>
</evidence>
<dbReference type="GO" id="GO:0008610">
    <property type="term" value="P:lipid biosynthetic process"/>
    <property type="evidence" value="ECO:0007669"/>
    <property type="project" value="InterPro"/>
</dbReference>
<dbReference type="CDD" id="cd02440">
    <property type="entry name" value="AdoMet_MTases"/>
    <property type="match status" value="1"/>
</dbReference>
<keyword evidence="3" id="KW-0808">Transferase</keyword>
<comment type="similarity">
    <text evidence="1">Belongs to the CFA/CMAS family.</text>
</comment>
<evidence type="ECO:0000256" key="3">
    <source>
        <dbReference type="ARBA" id="ARBA00022679"/>
    </source>
</evidence>
<dbReference type="Pfam" id="PF02353">
    <property type="entry name" value="CMAS"/>
    <property type="match status" value="1"/>
</dbReference>
<dbReference type="Pfam" id="PF25371">
    <property type="entry name" value="DUF7884"/>
    <property type="match status" value="1"/>
</dbReference>
<dbReference type="Proteomes" id="UP000199662">
    <property type="component" value="Unassembled WGS sequence"/>
</dbReference>
<keyword evidence="9" id="KW-1185">Reference proteome</keyword>
<evidence type="ECO:0000313" key="9">
    <source>
        <dbReference type="Proteomes" id="UP000199662"/>
    </source>
</evidence>
<name>A0A1H7BV90_9FIRM</name>
<dbReference type="PANTHER" id="PTHR43667">
    <property type="entry name" value="CYCLOPROPANE-FATTY-ACYL-PHOSPHOLIPID SYNTHASE"/>
    <property type="match status" value="1"/>
</dbReference>
<evidence type="ECO:0000256" key="1">
    <source>
        <dbReference type="ARBA" id="ARBA00010815"/>
    </source>
</evidence>
<feature type="domain" description="DUF7884" evidence="7">
    <location>
        <begin position="7"/>
        <end position="87"/>
    </location>
</feature>
<dbReference type="InterPro" id="IPR050723">
    <property type="entry name" value="CFA/CMAS"/>
</dbReference>
<proteinExistence type="inferred from homology"/>
<dbReference type="SUPFAM" id="SSF53335">
    <property type="entry name" value="S-adenosyl-L-methionine-dependent methyltransferases"/>
    <property type="match status" value="1"/>
</dbReference>
<keyword evidence="5" id="KW-0443">Lipid metabolism</keyword>
<dbReference type="Gene3D" id="3.40.50.150">
    <property type="entry name" value="Vaccinia Virus protein VP39"/>
    <property type="match status" value="1"/>
</dbReference>
<dbReference type="GO" id="GO:0032259">
    <property type="term" value="P:methylation"/>
    <property type="evidence" value="ECO:0007669"/>
    <property type="project" value="UniProtKB-KW"/>
</dbReference>
<keyword evidence="2" id="KW-0489">Methyltransferase</keyword>
<dbReference type="PANTHER" id="PTHR43667:SF1">
    <property type="entry name" value="CYCLOPROPANE-FATTY-ACYL-PHOSPHOLIPID SYNTHASE"/>
    <property type="match status" value="1"/>
</dbReference>
<dbReference type="RefSeq" id="WP_091833838.1">
    <property type="nucleotide sequence ID" value="NZ_FNZK01000018.1"/>
</dbReference>
<dbReference type="InterPro" id="IPR057206">
    <property type="entry name" value="DUF7884"/>
</dbReference>
<evidence type="ECO:0000256" key="6">
    <source>
        <dbReference type="PIRSR" id="PIRSR003085-1"/>
    </source>
</evidence>
<dbReference type="GO" id="GO:0008168">
    <property type="term" value="F:methyltransferase activity"/>
    <property type="evidence" value="ECO:0007669"/>
    <property type="project" value="UniProtKB-KW"/>
</dbReference>
<evidence type="ECO:0000259" key="7">
    <source>
        <dbReference type="Pfam" id="PF25371"/>
    </source>
</evidence>